<organism evidence="1 2">
    <name type="scientific">Gardnerella vaginalis</name>
    <dbReference type="NCBI Taxonomy" id="2702"/>
    <lineage>
        <taxon>Bacteria</taxon>
        <taxon>Bacillati</taxon>
        <taxon>Actinomycetota</taxon>
        <taxon>Actinomycetes</taxon>
        <taxon>Bifidobacteriales</taxon>
        <taxon>Bifidobacteriaceae</taxon>
        <taxon>Gardnerella</taxon>
    </lineage>
</organism>
<comment type="caution">
    <text evidence="1">The sequence shown here is derived from an EMBL/GenBank/DDBJ whole genome shotgun (WGS) entry which is preliminary data.</text>
</comment>
<proteinExistence type="predicted"/>
<dbReference type="Gene3D" id="1.10.30.50">
    <property type="match status" value="1"/>
</dbReference>
<dbReference type="Pfam" id="PF01844">
    <property type="entry name" value="HNH"/>
    <property type="match status" value="1"/>
</dbReference>
<dbReference type="GO" id="GO:0003676">
    <property type="term" value="F:nucleic acid binding"/>
    <property type="evidence" value="ECO:0007669"/>
    <property type="project" value="InterPro"/>
</dbReference>
<dbReference type="CDD" id="cd00085">
    <property type="entry name" value="HNHc"/>
    <property type="match status" value="1"/>
</dbReference>
<gene>
    <name evidence="1" type="ORF">AXE73_04125</name>
</gene>
<dbReference type="GO" id="GO:0004519">
    <property type="term" value="F:endonuclease activity"/>
    <property type="evidence" value="ECO:0007669"/>
    <property type="project" value="InterPro"/>
</dbReference>
<dbReference type="SMART" id="SM00507">
    <property type="entry name" value="HNHc"/>
    <property type="match status" value="1"/>
</dbReference>
<name>A0A1Q6D4X6_GARVA</name>
<protein>
    <submittedName>
        <fullName evidence="1">Uncharacterized protein</fullName>
    </submittedName>
</protein>
<reference evidence="1 2" key="1">
    <citation type="submission" date="2016-02" db="EMBL/GenBank/DDBJ databases">
        <title>Gardnerella vaginalis Subgroups Defined by cpn60 Sequencing and Sialidase Activity in Isolates from Canada, Belgium and Kenya.</title>
        <authorList>
            <person name="Schellenberg J."/>
            <person name="Paramel Jayaprakash T."/>
            <person name="Withana Gamage N."/>
            <person name="Patterson M.H."/>
            <person name="Vaneechoutte M."/>
            <person name="Hill J.E."/>
        </authorList>
    </citation>
    <scope>NUCLEOTIDE SEQUENCE [LARGE SCALE GENOMIC DNA]</scope>
    <source>
        <strain evidence="1 2">N144</strain>
    </source>
</reference>
<evidence type="ECO:0000313" key="1">
    <source>
        <dbReference type="EMBL" id="RFD77773.1"/>
    </source>
</evidence>
<dbReference type="RefSeq" id="WP_016797643.1">
    <property type="nucleotide sequence ID" value="NZ_CP033836.1"/>
</dbReference>
<dbReference type="GO" id="GO:0008270">
    <property type="term" value="F:zinc ion binding"/>
    <property type="evidence" value="ECO:0007669"/>
    <property type="project" value="InterPro"/>
</dbReference>
<dbReference type="InterPro" id="IPR003615">
    <property type="entry name" value="HNH_nuc"/>
</dbReference>
<sequence length="122" mass="13927">MPQKPKSNPRSKYGSRRKAMRKRVLAYYDTCYLCGKPVDKTIKTPDPLSPEVDEIVPVSRGGSPTDWNNVRLTHRQCNQLKKAHTAAWAQARIYEKEHGLDTGVAPEACCDAYNQKNRHSNW</sequence>
<dbReference type="AlphaFoldDB" id="A0A1Q6D4X6"/>
<dbReference type="OrthoDB" id="2084290at2"/>
<dbReference type="InterPro" id="IPR002711">
    <property type="entry name" value="HNH"/>
</dbReference>
<dbReference type="EMBL" id="LRTT01000001">
    <property type="protein sequence ID" value="RFD77773.1"/>
    <property type="molecule type" value="Genomic_DNA"/>
</dbReference>
<evidence type="ECO:0000313" key="2">
    <source>
        <dbReference type="Proteomes" id="UP000258533"/>
    </source>
</evidence>
<accession>A0A1Q6D4X6</accession>
<dbReference type="Proteomes" id="UP000258533">
    <property type="component" value="Unassembled WGS sequence"/>
</dbReference>